<dbReference type="EMBL" id="CM016552">
    <property type="protein sequence ID" value="TKW37552.1"/>
    <property type="molecule type" value="Genomic_DNA"/>
</dbReference>
<evidence type="ECO:0000313" key="1">
    <source>
        <dbReference type="EMBL" id="TKW37552.1"/>
    </source>
</evidence>
<name>A0A4U6W5W4_SETVI</name>
<keyword evidence="2" id="KW-1185">Reference proteome</keyword>
<gene>
    <name evidence="1" type="ORF">SEVIR_1G055000v2</name>
</gene>
<protein>
    <submittedName>
        <fullName evidence="1">Uncharacterized protein</fullName>
    </submittedName>
</protein>
<sequence>MNMRNQGSIHHDQQHNRQIPPDYLQILHQTRQQQQRPYQPTCFSSSPYSVLFCNPQHCDLLACNKHRIFYYHAAWTLNGLVFHSFFFHHHWRICYQFCLSQAKHCLWRTTSCHSAPYLSSSPLIGEPHKLPLRLVHHGSRVWCHENLYTKLAKNITVKDLSPHHHTSPPLILDRRRSS</sequence>
<evidence type="ECO:0000313" key="2">
    <source>
        <dbReference type="Proteomes" id="UP000298652"/>
    </source>
</evidence>
<reference evidence="1" key="1">
    <citation type="submission" date="2019-03" db="EMBL/GenBank/DDBJ databases">
        <title>WGS assembly of Setaria viridis.</title>
        <authorList>
            <person name="Huang P."/>
            <person name="Jenkins J."/>
            <person name="Grimwood J."/>
            <person name="Barry K."/>
            <person name="Healey A."/>
            <person name="Mamidi S."/>
            <person name="Sreedasyam A."/>
            <person name="Shu S."/>
            <person name="Feldman M."/>
            <person name="Wu J."/>
            <person name="Yu Y."/>
            <person name="Chen C."/>
            <person name="Johnson J."/>
            <person name="Rokhsar D."/>
            <person name="Baxter I."/>
            <person name="Schmutz J."/>
            <person name="Brutnell T."/>
            <person name="Kellogg E."/>
        </authorList>
    </citation>
    <scope>NUCLEOTIDE SEQUENCE [LARGE SCALE GENOMIC DNA]</scope>
</reference>
<dbReference type="AlphaFoldDB" id="A0A4U6W5W4"/>
<proteinExistence type="predicted"/>
<organism evidence="1 2">
    <name type="scientific">Setaria viridis</name>
    <name type="common">Green bristlegrass</name>
    <name type="synonym">Setaria italica subsp. viridis</name>
    <dbReference type="NCBI Taxonomy" id="4556"/>
    <lineage>
        <taxon>Eukaryota</taxon>
        <taxon>Viridiplantae</taxon>
        <taxon>Streptophyta</taxon>
        <taxon>Embryophyta</taxon>
        <taxon>Tracheophyta</taxon>
        <taxon>Spermatophyta</taxon>
        <taxon>Magnoliopsida</taxon>
        <taxon>Liliopsida</taxon>
        <taxon>Poales</taxon>
        <taxon>Poaceae</taxon>
        <taxon>PACMAD clade</taxon>
        <taxon>Panicoideae</taxon>
        <taxon>Panicodae</taxon>
        <taxon>Paniceae</taxon>
        <taxon>Cenchrinae</taxon>
        <taxon>Setaria</taxon>
    </lineage>
</organism>
<accession>A0A4U6W5W4</accession>
<dbReference type="Proteomes" id="UP000298652">
    <property type="component" value="Chromosome 1"/>
</dbReference>
<dbReference type="Gramene" id="TKW37552">
    <property type="protein sequence ID" value="TKW37552"/>
    <property type="gene ID" value="SEVIR_1G055000v2"/>
</dbReference>